<evidence type="ECO:0000313" key="13">
    <source>
        <dbReference type="Proteomes" id="UP001327560"/>
    </source>
</evidence>
<dbReference type="Pfam" id="PF00069">
    <property type="entry name" value="Pkinase"/>
    <property type="match status" value="2"/>
</dbReference>
<keyword evidence="13" id="KW-1185">Reference proteome</keyword>
<comment type="similarity">
    <text evidence="1">Belongs to the protein kinase superfamily. AGC Ser/Thr protein kinase family.</text>
</comment>
<dbReference type="EMBL" id="CP136890">
    <property type="protein sequence ID" value="WOK95411.1"/>
    <property type="molecule type" value="Genomic_DNA"/>
</dbReference>
<reference evidence="12 13" key="1">
    <citation type="submission" date="2023-10" db="EMBL/GenBank/DDBJ databases">
        <title>Chromosome-scale genome assembly provides insights into flower coloration mechanisms of Canna indica.</title>
        <authorList>
            <person name="Li C."/>
        </authorList>
    </citation>
    <scope>NUCLEOTIDE SEQUENCE [LARGE SCALE GENOMIC DNA]</scope>
    <source>
        <tissue evidence="12">Flower</tissue>
    </source>
</reference>
<dbReference type="InterPro" id="IPR000719">
    <property type="entry name" value="Prot_kinase_dom"/>
</dbReference>
<evidence type="ECO:0000256" key="4">
    <source>
        <dbReference type="ARBA" id="ARBA00022679"/>
    </source>
</evidence>
<dbReference type="FunFam" id="1.10.510.10:FF:000294">
    <property type="entry name" value="Serine/threonine-protein kinase OXI1"/>
    <property type="match status" value="1"/>
</dbReference>
<dbReference type="PANTHER" id="PTHR45637">
    <property type="entry name" value="FLIPPASE KINASE 1-RELATED"/>
    <property type="match status" value="1"/>
</dbReference>
<protein>
    <recommendedName>
        <fullName evidence="2">non-specific serine/threonine protein kinase</fullName>
        <ecNumber evidence="2">2.7.11.1</ecNumber>
    </recommendedName>
</protein>
<dbReference type="GO" id="GO:0005524">
    <property type="term" value="F:ATP binding"/>
    <property type="evidence" value="ECO:0007669"/>
    <property type="project" value="UniProtKB-KW"/>
</dbReference>
<dbReference type="SMART" id="SM00220">
    <property type="entry name" value="S_TKc"/>
    <property type="match status" value="1"/>
</dbReference>
<accession>A0AAQ3JVA8</accession>
<feature type="domain" description="Protein kinase" evidence="11">
    <location>
        <begin position="8"/>
        <end position="365"/>
    </location>
</feature>
<evidence type="ECO:0000256" key="9">
    <source>
        <dbReference type="ARBA" id="ARBA00048679"/>
    </source>
</evidence>
<organism evidence="12 13">
    <name type="scientific">Canna indica</name>
    <name type="common">Indian-shot</name>
    <dbReference type="NCBI Taxonomy" id="4628"/>
    <lineage>
        <taxon>Eukaryota</taxon>
        <taxon>Viridiplantae</taxon>
        <taxon>Streptophyta</taxon>
        <taxon>Embryophyta</taxon>
        <taxon>Tracheophyta</taxon>
        <taxon>Spermatophyta</taxon>
        <taxon>Magnoliopsida</taxon>
        <taxon>Liliopsida</taxon>
        <taxon>Zingiberales</taxon>
        <taxon>Cannaceae</taxon>
        <taxon>Canna</taxon>
    </lineage>
</organism>
<evidence type="ECO:0000256" key="7">
    <source>
        <dbReference type="ARBA" id="ARBA00022840"/>
    </source>
</evidence>
<gene>
    <name evidence="12" type="ORF">Cni_G04118</name>
</gene>
<dbReference type="FunFam" id="1.10.510.10:FF:000312">
    <property type="entry name" value="Serine/threonine-protein kinase OXI1"/>
    <property type="match status" value="1"/>
</dbReference>
<sequence length="428" mass="47059">MELDLDRLRALRVIGRGAMGTVFLVTRRCSDCDGDDPHSSLPPLFALKVVDKHSPSAKPDADRRARWELNLLSRLTSAAGDGPGHPFLPSLLGSVETRELLAWAVPFCPGGDLHALRHSLSPDAAFSPAAIRFYLSELVDALGHLHSLRVAYRDLKPENILLQSSGHVTLTDFDLSRHLPPSTTSPSSASSSASPVPPHPHDSRSRRRHRRHLTRIFALGGAASPAEADHHYHYHLKKARSARVSPVSRRRPSFSCPPAGGDRSFSFVGTEEYVSPEVVRGEGHGFAVDWWALGVLAYEMSYGRTPFKGRNRKETFRNVLSRSPEFAGNRRCALTDLIERLLAKDPARRLGSAGGADEVRAHPFFGGVQWDLLSDVTRPPFLPPPLDDLEEAVTTALAEDGGFDVRDYFKRLRQPPSPLGSSSSLTEF</sequence>
<dbReference type="GO" id="GO:0004674">
    <property type="term" value="F:protein serine/threonine kinase activity"/>
    <property type="evidence" value="ECO:0007669"/>
    <property type="project" value="UniProtKB-KW"/>
</dbReference>
<keyword evidence="7" id="KW-0067">ATP-binding</keyword>
<feature type="region of interest" description="Disordered" evidence="10">
    <location>
        <begin position="173"/>
        <end position="210"/>
    </location>
</feature>
<keyword evidence="5" id="KW-0547">Nucleotide-binding</keyword>
<evidence type="ECO:0000256" key="5">
    <source>
        <dbReference type="ARBA" id="ARBA00022741"/>
    </source>
</evidence>
<dbReference type="AlphaFoldDB" id="A0AAQ3JVA8"/>
<evidence type="ECO:0000256" key="6">
    <source>
        <dbReference type="ARBA" id="ARBA00022777"/>
    </source>
</evidence>
<evidence type="ECO:0000256" key="1">
    <source>
        <dbReference type="ARBA" id="ARBA00009903"/>
    </source>
</evidence>
<keyword evidence="4" id="KW-0808">Transferase</keyword>
<keyword evidence="3" id="KW-0723">Serine/threonine-protein kinase</keyword>
<evidence type="ECO:0000313" key="12">
    <source>
        <dbReference type="EMBL" id="WOK95411.1"/>
    </source>
</evidence>
<evidence type="ECO:0000256" key="3">
    <source>
        <dbReference type="ARBA" id="ARBA00022527"/>
    </source>
</evidence>
<evidence type="ECO:0000256" key="2">
    <source>
        <dbReference type="ARBA" id="ARBA00012513"/>
    </source>
</evidence>
<evidence type="ECO:0000259" key="11">
    <source>
        <dbReference type="PROSITE" id="PS50011"/>
    </source>
</evidence>
<dbReference type="PROSITE" id="PS50011">
    <property type="entry name" value="PROTEIN_KINASE_DOM"/>
    <property type="match status" value="1"/>
</dbReference>
<comment type="catalytic activity">
    <reaction evidence="8">
        <text>L-threonyl-[protein] + ATP = O-phospho-L-threonyl-[protein] + ADP + H(+)</text>
        <dbReference type="Rhea" id="RHEA:46608"/>
        <dbReference type="Rhea" id="RHEA-COMP:11060"/>
        <dbReference type="Rhea" id="RHEA-COMP:11605"/>
        <dbReference type="ChEBI" id="CHEBI:15378"/>
        <dbReference type="ChEBI" id="CHEBI:30013"/>
        <dbReference type="ChEBI" id="CHEBI:30616"/>
        <dbReference type="ChEBI" id="CHEBI:61977"/>
        <dbReference type="ChEBI" id="CHEBI:456216"/>
        <dbReference type="EC" id="2.7.11.1"/>
    </reaction>
</comment>
<feature type="compositionally biased region" description="Low complexity" evidence="10">
    <location>
        <begin position="180"/>
        <end position="194"/>
    </location>
</feature>
<keyword evidence="6 12" id="KW-0418">Kinase</keyword>
<dbReference type="Gene3D" id="1.10.510.10">
    <property type="entry name" value="Transferase(Phosphotransferase) domain 1"/>
    <property type="match status" value="2"/>
</dbReference>
<comment type="catalytic activity">
    <reaction evidence="9">
        <text>L-seryl-[protein] + ATP = O-phospho-L-seryl-[protein] + ADP + H(+)</text>
        <dbReference type="Rhea" id="RHEA:17989"/>
        <dbReference type="Rhea" id="RHEA-COMP:9863"/>
        <dbReference type="Rhea" id="RHEA-COMP:11604"/>
        <dbReference type="ChEBI" id="CHEBI:15378"/>
        <dbReference type="ChEBI" id="CHEBI:29999"/>
        <dbReference type="ChEBI" id="CHEBI:30616"/>
        <dbReference type="ChEBI" id="CHEBI:83421"/>
        <dbReference type="ChEBI" id="CHEBI:456216"/>
        <dbReference type="EC" id="2.7.11.1"/>
    </reaction>
</comment>
<evidence type="ECO:0000256" key="10">
    <source>
        <dbReference type="SAM" id="MobiDB-lite"/>
    </source>
</evidence>
<dbReference type="InterPro" id="IPR011009">
    <property type="entry name" value="Kinase-like_dom_sf"/>
</dbReference>
<name>A0AAQ3JVA8_9LILI</name>
<dbReference type="EC" id="2.7.11.1" evidence="2"/>
<proteinExistence type="inferred from homology"/>
<dbReference type="SUPFAM" id="SSF56112">
    <property type="entry name" value="Protein kinase-like (PK-like)"/>
    <property type="match status" value="1"/>
</dbReference>
<dbReference type="PROSITE" id="PS00108">
    <property type="entry name" value="PROTEIN_KINASE_ST"/>
    <property type="match status" value="1"/>
</dbReference>
<evidence type="ECO:0000256" key="8">
    <source>
        <dbReference type="ARBA" id="ARBA00047899"/>
    </source>
</evidence>
<dbReference type="Proteomes" id="UP001327560">
    <property type="component" value="Chromosome 1"/>
</dbReference>
<dbReference type="InterPro" id="IPR008271">
    <property type="entry name" value="Ser/Thr_kinase_AS"/>
</dbReference>